<dbReference type="PANTHER" id="PTHR33884">
    <property type="entry name" value="UPF0410 PROTEIN YMGE"/>
    <property type="match status" value="1"/>
</dbReference>
<dbReference type="EMBL" id="FOXW01000002">
    <property type="protein sequence ID" value="SFQ11209.1"/>
    <property type="molecule type" value="Genomic_DNA"/>
</dbReference>
<evidence type="ECO:0000256" key="1">
    <source>
        <dbReference type="ARBA" id="ARBA00004651"/>
    </source>
</evidence>
<evidence type="ECO:0000256" key="2">
    <source>
        <dbReference type="ARBA" id="ARBA00011006"/>
    </source>
</evidence>
<dbReference type="AlphaFoldDB" id="A0A1I5VUN8"/>
<keyword evidence="6 7" id="KW-0472">Membrane</keyword>
<evidence type="ECO:0000256" key="4">
    <source>
        <dbReference type="ARBA" id="ARBA00022692"/>
    </source>
</evidence>
<dbReference type="Proteomes" id="UP000199136">
    <property type="component" value="Unassembled WGS sequence"/>
</dbReference>
<dbReference type="STRING" id="82801.SAMN04488506_0602"/>
<keyword evidence="3" id="KW-1003">Cell membrane</keyword>
<dbReference type="PANTHER" id="PTHR33884:SF3">
    <property type="entry name" value="UPF0410 PROTEIN YMGE"/>
    <property type="match status" value="1"/>
</dbReference>
<dbReference type="RefSeq" id="WP_092479674.1">
    <property type="nucleotide sequence ID" value="NZ_FOXW01000002.1"/>
</dbReference>
<accession>A0A1I5VUN8</accession>
<name>A0A1I5VUN8_9LACT</name>
<evidence type="ECO:0000313" key="8">
    <source>
        <dbReference type="EMBL" id="SFQ11209.1"/>
    </source>
</evidence>
<reference evidence="8 9" key="1">
    <citation type="submission" date="2016-10" db="EMBL/GenBank/DDBJ databases">
        <authorList>
            <person name="de Groot N.N."/>
        </authorList>
    </citation>
    <scope>NUCLEOTIDE SEQUENCE [LARGE SCALE GENOMIC DNA]</scope>
    <source>
        <strain evidence="8 9">DSM 20581</strain>
    </source>
</reference>
<feature type="transmembrane region" description="Helical" evidence="7">
    <location>
        <begin position="6"/>
        <end position="22"/>
    </location>
</feature>
<evidence type="ECO:0000256" key="3">
    <source>
        <dbReference type="ARBA" id="ARBA00022475"/>
    </source>
</evidence>
<comment type="similarity">
    <text evidence="2">Belongs to the UPF0410 family.</text>
</comment>
<proteinExistence type="inferred from homology"/>
<evidence type="ECO:0000256" key="5">
    <source>
        <dbReference type="ARBA" id="ARBA00022989"/>
    </source>
</evidence>
<organism evidence="8 9">
    <name type="scientific">Desemzia incerta</name>
    <dbReference type="NCBI Taxonomy" id="82801"/>
    <lineage>
        <taxon>Bacteria</taxon>
        <taxon>Bacillati</taxon>
        <taxon>Bacillota</taxon>
        <taxon>Bacilli</taxon>
        <taxon>Lactobacillales</taxon>
        <taxon>Carnobacteriaceae</taxon>
        <taxon>Desemzia</taxon>
    </lineage>
</organism>
<evidence type="ECO:0000313" key="9">
    <source>
        <dbReference type="Proteomes" id="UP000199136"/>
    </source>
</evidence>
<keyword evidence="4 7" id="KW-0812">Transmembrane</keyword>
<gene>
    <name evidence="8" type="ORF">SAMN04488506_0602</name>
</gene>
<dbReference type="Pfam" id="PF04226">
    <property type="entry name" value="Transgly_assoc"/>
    <property type="match status" value="1"/>
</dbReference>
<evidence type="ECO:0000256" key="6">
    <source>
        <dbReference type="ARBA" id="ARBA00023136"/>
    </source>
</evidence>
<dbReference type="OrthoDB" id="1632160at2"/>
<comment type="subcellular location">
    <subcellularLocation>
        <location evidence="1">Cell membrane</location>
        <topology evidence="1">Multi-pass membrane protein</topology>
    </subcellularLocation>
</comment>
<protein>
    <submittedName>
        <fullName evidence="8">Uncharacterized membrane protein YeaQ/YmgE, transglycosylase-associated protein family</fullName>
    </submittedName>
</protein>
<evidence type="ECO:0000256" key="7">
    <source>
        <dbReference type="SAM" id="Phobius"/>
    </source>
</evidence>
<dbReference type="InterPro" id="IPR007341">
    <property type="entry name" value="Transgly_assoc"/>
</dbReference>
<keyword evidence="5 7" id="KW-1133">Transmembrane helix</keyword>
<sequence>MSFIWSLIVGGILGAVAGMIVGRDVPFGIVGNIIAGFIGSWLGTSLLGQWGLNIGGFYIFPALIGAIVLILIFSFITGRRKG</sequence>
<dbReference type="GO" id="GO:0005886">
    <property type="term" value="C:plasma membrane"/>
    <property type="evidence" value="ECO:0007669"/>
    <property type="project" value="UniProtKB-SubCell"/>
</dbReference>
<keyword evidence="9" id="KW-1185">Reference proteome</keyword>
<feature type="transmembrane region" description="Helical" evidence="7">
    <location>
        <begin position="29"/>
        <end position="50"/>
    </location>
</feature>
<feature type="transmembrane region" description="Helical" evidence="7">
    <location>
        <begin position="56"/>
        <end position="76"/>
    </location>
</feature>